<evidence type="ECO:0000259" key="7">
    <source>
        <dbReference type="PROSITE" id="PS50109"/>
    </source>
</evidence>
<evidence type="ECO:0000256" key="2">
    <source>
        <dbReference type="ARBA" id="ARBA00022777"/>
    </source>
</evidence>
<dbReference type="PANTHER" id="PTHR24421:SF62">
    <property type="entry name" value="SENSORY TRANSDUCTION HISTIDINE KINASE"/>
    <property type="match status" value="1"/>
</dbReference>
<dbReference type="InterPro" id="IPR011712">
    <property type="entry name" value="Sig_transdc_His_kin_sub3_dim/P"/>
</dbReference>
<keyword evidence="6" id="KW-1133">Transmembrane helix</keyword>
<evidence type="ECO:0000256" key="1">
    <source>
        <dbReference type="ARBA" id="ARBA00022679"/>
    </source>
</evidence>
<feature type="transmembrane region" description="Helical" evidence="6">
    <location>
        <begin position="43"/>
        <end position="63"/>
    </location>
</feature>
<feature type="coiled-coil region" evidence="4">
    <location>
        <begin position="197"/>
        <end position="227"/>
    </location>
</feature>
<keyword evidence="6" id="KW-0812">Transmembrane</keyword>
<proteinExistence type="predicted"/>
<feature type="transmembrane region" description="Helical" evidence="6">
    <location>
        <begin position="70"/>
        <end position="87"/>
    </location>
</feature>
<dbReference type="Pfam" id="PF07730">
    <property type="entry name" value="HisKA_3"/>
    <property type="match status" value="1"/>
</dbReference>
<dbReference type="SMART" id="SM00387">
    <property type="entry name" value="HATPase_c"/>
    <property type="match status" value="1"/>
</dbReference>
<dbReference type="InterPro" id="IPR036890">
    <property type="entry name" value="HATPase_C_sf"/>
</dbReference>
<feature type="transmembrane region" description="Helical" evidence="6">
    <location>
        <begin position="107"/>
        <end position="131"/>
    </location>
</feature>
<keyword evidence="9" id="KW-1185">Reference proteome</keyword>
<dbReference type="SUPFAM" id="SSF55874">
    <property type="entry name" value="ATPase domain of HSP90 chaperone/DNA topoisomerase II/histidine kinase"/>
    <property type="match status" value="1"/>
</dbReference>
<keyword evidence="1" id="KW-0808">Transferase</keyword>
<feature type="transmembrane region" description="Helical" evidence="6">
    <location>
        <begin position="167"/>
        <end position="189"/>
    </location>
</feature>
<keyword evidence="6" id="KW-0472">Membrane</keyword>
<evidence type="ECO:0000313" key="8">
    <source>
        <dbReference type="EMBL" id="MCX3059964.1"/>
    </source>
</evidence>
<name>A0ABT3TSE0_9ACTN</name>
<accession>A0ABT3TSE0</accession>
<evidence type="ECO:0000256" key="6">
    <source>
        <dbReference type="SAM" id="Phobius"/>
    </source>
</evidence>
<dbReference type="Gene3D" id="1.20.5.1930">
    <property type="match status" value="1"/>
</dbReference>
<dbReference type="PROSITE" id="PS50109">
    <property type="entry name" value="HIS_KIN"/>
    <property type="match status" value="1"/>
</dbReference>
<feature type="region of interest" description="Disordered" evidence="5">
    <location>
        <begin position="1"/>
        <end position="21"/>
    </location>
</feature>
<dbReference type="InterPro" id="IPR003594">
    <property type="entry name" value="HATPase_dom"/>
</dbReference>
<dbReference type="InterPro" id="IPR050482">
    <property type="entry name" value="Sensor_HK_TwoCompSys"/>
</dbReference>
<dbReference type="InterPro" id="IPR005467">
    <property type="entry name" value="His_kinase_dom"/>
</dbReference>
<dbReference type="RefSeq" id="WP_266598182.1">
    <property type="nucleotide sequence ID" value="NZ_JAPHNL010000078.1"/>
</dbReference>
<feature type="domain" description="Histidine kinase" evidence="7">
    <location>
        <begin position="247"/>
        <end position="446"/>
    </location>
</feature>
<dbReference type="Gene3D" id="3.30.565.10">
    <property type="entry name" value="Histidine kinase-like ATPase, C-terminal domain"/>
    <property type="match status" value="1"/>
</dbReference>
<dbReference type="Pfam" id="PF02518">
    <property type="entry name" value="HATPase_c"/>
    <property type="match status" value="1"/>
</dbReference>
<dbReference type="PANTHER" id="PTHR24421">
    <property type="entry name" value="NITRATE/NITRITE SENSOR PROTEIN NARX-RELATED"/>
    <property type="match status" value="1"/>
</dbReference>
<comment type="caution">
    <text evidence="8">The sequence shown here is derived from an EMBL/GenBank/DDBJ whole genome shotgun (WGS) entry which is preliminary data.</text>
</comment>
<protein>
    <submittedName>
        <fullName evidence="8">Sensor histidine kinase</fullName>
    </submittedName>
</protein>
<organism evidence="8 9">
    <name type="scientific">Streptomyces beihaiensis</name>
    <dbReference type="NCBI Taxonomy" id="2984495"/>
    <lineage>
        <taxon>Bacteria</taxon>
        <taxon>Bacillati</taxon>
        <taxon>Actinomycetota</taxon>
        <taxon>Actinomycetes</taxon>
        <taxon>Kitasatosporales</taxon>
        <taxon>Streptomycetaceae</taxon>
        <taxon>Streptomyces</taxon>
    </lineage>
</organism>
<reference evidence="8" key="1">
    <citation type="submission" date="2022-10" db="EMBL/GenBank/DDBJ databases">
        <title>Streptomyces beihaiensis sp. nov., a chitin degrading actinobacterium, isolated from shrimp pond soil.</title>
        <authorList>
            <person name="Xie J."/>
            <person name="Shen N."/>
        </authorList>
    </citation>
    <scope>NUCLEOTIDE SEQUENCE</scope>
    <source>
        <strain evidence="8">GXMU-J5</strain>
    </source>
</reference>
<dbReference type="Proteomes" id="UP001163064">
    <property type="component" value="Unassembled WGS sequence"/>
</dbReference>
<dbReference type="EMBL" id="JAPHNL010000078">
    <property type="protein sequence ID" value="MCX3059964.1"/>
    <property type="molecule type" value="Genomic_DNA"/>
</dbReference>
<dbReference type="PIRSF" id="PIRSF037434">
    <property type="entry name" value="STHK_ChrS"/>
    <property type="match status" value="1"/>
</dbReference>
<evidence type="ECO:0000313" key="9">
    <source>
        <dbReference type="Proteomes" id="UP001163064"/>
    </source>
</evidence>
<evidence type="ECO:0000256" key="3">
    <source>
        <dbReference type="ARBA" id="ARBA00023012"/>
    </source>
</evidence>
<sequence length="449" mass="47533">MTTRTGPTTGSGTGPGTSTGAVDRAAADAASSLEDRRGTFHRYAPYALLGIGFVLSVATYDVIGMDRRGLYALLGLTAAALVLQLWWTRTERRSPGPTVASVLVYWIRWALSFGLAWINPFYAFFAATGYFDADRLLPRRLQRAGQLASAVVMAGSQAGGWPPRGAVGWAVFGGLIAVNMTLVIAVGHLQAQEDARAREQARTIQDLAETNAALQAAMDENAALHAQLLVQAREAGVADERRRLAAEIHDTIAQGLTGIIAQLQVVAGAPTLQVAREHLDRASDLARHSLGEARRSVHNLAPAALADATLADALKKTVAEWSARTGVRAEFTVTGTAEPLHDEIEATLLRIAEEALSNAARHAAATRLGVTLSFMAGEVTLDVRDDGRGFDPYAVSSRSSRTARSGNGGFGLDGMRARAERVAGDVTVESEPGGGTAVSARVPLVRHDR</sequence>
<dbReference type="CDD" id="cd16917">
    <property type="entry name" value="HATPase_UhpB-NarQ-NarX-like"/>
    <property type="match status" value="1"/>
</dbReference>
<keyword evidence="2 8" id="KW-0418">Kinase</keyword>
<gene>
    <name evidence="8" type="ORF">OFY01_09355</name>
</gene>
<keyword evidence="3" id="KW-0902">Two-component regulatory system</keyword>
<dbReference type="GO" id="GO:0016301">
    <property type="term" value="F:kinase activity"/>
    <property type="evidence" value="ECO:0007669"/>
    <property type="project" value="UniProtKB-KW"/>
</dbReference>
<evidence type="ECO:0000256" key="4">
    <source>
        <dbReference type="SAM" id="Coils"/>
    </source>
</evidence>
<keyword evidence="4" id="KW-0175">Coiled coil</keyword>
<evidence type="ECO:0000256" key="5">
    <source>
        <dbReference type="SAM" id="MobiDB-lite"/>
    </source>
</evidence>
<dbReference type="InterPro" id="IPR017205">
    <property type="entry name" value="Sig_transdc_His_kinase_ChrS"/>
</dbReference>